<evidence type="ECO:0000313" key="1">
    <source>
        <dbReference type="EMBL" id="GAQ19458.1"/>
    </source>
</evidence>
<accession>A0A0U9H9Y1</accession>
<dbReference type="AlphaFoldDB" id="A0A0U9H9Y1"/>
<dbReference type="EMBL" id="BBXV01000046">
    <property type="protein sequence ID" value="GAQ19458.1"/>
    <property type="molecule type" value="Genomic_DNA"/>
</dbReference>
<dbReference type="Proteomes" id="UP000052946">
    <property type="component" value="Unassembled WGS sequence"/>
</dbReference>
<reference evidence="1 2" key="2">
    <citation type="journal article" date="2016" name="Genome Announc.">
        <title>Draft Genome Sequence of Oceanobacillus picturae Heshi-B3, Isolated from Fermented Rice Bran in a Traditional Japanese Seafood Dish.</title>
        <authorList>
            <person name="Akuzawa S."/>
            <person name="Nagaoka J."/>
            <person name="Kanekatsu M."/>
            <person name="Kanesaki Y."/>
            <person name="Suzuki T."/>
        </authorList>
    </citation>
    <scope>NUCLEOTIDE SEQUENCE [LARGE SCALE GENOMIC DNA]</scope>
    <source>
        <strain evidence="1 2">Heshi-B3</strain>
    </source>
</reference>
<sequence length="215" mass="25483">MLPTKKQLTEHLKEKMTNQDIAVIYGVKYQKIQQLIRKHKLNTKELRKVDKQIVYEHWYQGKVVYVGSGKWNRMRRSSTRRNLEHKKLMQDGLIKYKIVKEFNEVQSAREYENKLITRYRSLGKANFNLKYDGVREEISNRGYTSTTESNNKDKPILVWKNGSYFGTYNRIIDFASEVSDQPEKLLSGISLIIHRNWRPMQGNLGGYVIKYKDNT</sequence>
<comment type="caution">
    <text evidence="1">The sequence shown here is derived from an EMBL/GenBank/DDBJ whole genome shotgun (WGS) entry which is preliminary data.</text>
</comment>
<dbReference type="RefSeq" id="WP_238591058.1">
    <property type="nucleotide sequence ID" value="NZ_BBXV01000046.1"/>
</dbReference>
<proteinExistence type="predicted"/>
<reference evidence="2" key="1">
    <citation type="submission" date="2015-07" db="EMBL/GenBank/DDBJ databases">
        <title>Draft Genome Sequence of Oceanobacillus picturae Heshi-B3 that Was Isolated from Fermented Rice Bran with Aging Salted Mackerel, Which Was Named Heshiko as Traditional Fermented Seafood in Japan.</title>
        <authorList>
            <person name="Akuzawa S."/>
            <person name="Nakagawa J."/>
            <person name="Kanekatsu T."/>
            <person name="Kanesaki Y."/>
            <person name="Suzuki T."/>
        </authorList>
    </citation>
    <scope>NUCLEOTIDE SEQUENCE [LARGE SCALE GENOMIC DNA]</scope>
    <source>
        <strain evidence="2">Heshi-B3</strain>
    </source>
</reference>
<gene>
    <name evidence="1" type="ORF">OPHB3_3427</name>
</gene>
<name>A0A0U9H9Y1_9BACI</name>
<protein>
    <submittedName>
        <fullName evidence="1">Uncharacterized protein</fullName>
    </submittedName>
</protein>
<evidence type="ECO:0000313" key="2">
    <source>
        <dbReference type="Proteomes" id="UP000052946"/>
    </source>
</evidence>
<organism evidence="1 2">
    <name type="scientific">Oceanobacillus picturae</name>
    <dbReference type="NCBI Taxonomy" id="171693"/>
    <lineage>
        <taxon>Bacteria</taxon>
        <taxon>Bacillati</taxon>
        <taxon>Bacillota</taxon>
        <taxon>Bacilli</taxon>
        <taxon>Bacillales</taxon>
        <taxon>Bacillaceae</taxon>
        <taxon>Oceanobacillus</taxon>
    </lineage>
</organism>